<gene>
    <name evidence="1" type="ORF">AGRA3207_007383</name>
</gene>
<protein>
    <submittedName>
        <fullName evidence="1">Uncharacterized protein</fullName>
    </submittedName>
</protein>
<dbReference type="RefSeq" id="WP_231332027.1">
    <property type="nucleotide sequence ID" value="NZ_CP059572.1"/>
</dbReference>
<dbReference type="Proteomes" id="UP001049518">
    <property type="component" value="Chromosome"/>
</dbReference>
<keyword evidence="2" id="KW-1185">Reference proteome</keyword>
<reference evidence="1" key="1">
    <citation type="submission" date="2020-07" db="EMBL/GenBank/DDBJ databases">
        <authorList>
            <person name="Tarantini F.S."/>
            <person name="Hong K.W."/>
            <person name="Chan K.G."/>
        </authorList>
    </citation>
    <scope>NUCLEOTIDE SEQUENCE</scope>
    <source>
        <strain evidence="1">32-07</strain>
    </source>
</reference>
<name>A0ABX8R5M2_9ACTN</name>
<evidence type="ECO:0000313" key="1">
    <source>
        <dbReference type="EMBL" id="QXJ25826.1"/>
    </source>
</evidence>
<sequence length="110" mass="12735">MTSPPDDDEPDEDATSREESDFYFQRILGLINQYELRLEELDRSLLPPTDELRAVGIFGLRDLDAGYEELFTWGPPEDDFRHIDSLKAVNDRLHEIYNRLGPPPGWSPDD</sequence>
<dbReference type="EMBL" id="CP059572">
    <property type="protein sequence ID" value="QXJ25826.1"/>
    <property type="molecule type" value="Genomic_DNA"/>
</dbReference>
<accession>A0ABX8R5M2</accession>
<proteinExistence type="predicted"/>
<evidence type="ECO:0000313" key="2">
    <source>
        <dbReference type="Proteomes" id="UP001049518"/>
    </source>
</evidence>
<organism evidence="1 2">
    <name type="scientific">Actinomadura graeca</name>
    <dbReference type="NCBI Taxonomy" id="2750812"/>
    <lineage>
        <taxon>Bacteria</taxon>
        <taxon>Bacillati</taxon>
        <taxon>Actinomycetota</taxon>
        <taxon>Actinomycetes</taxon>
        <taxon>Streptosporangiales</taxon>
        <taxon>Thermomonosporaceae</taxon>
        <taxon>Actinomadura</taxon>
    </lineage>
</organism>